<dbReference type="PANTHER" id="PTHR13093">
    <property type="entry name" value="ZINC FINGER HIT DOMAIN CONTAINING PROTEIN 1"/>
    <property type="match status" value="1"/>
</dbReference>
<gene>
    <name evidence="7" type="ORF">WN48_04304</name>
</gene>
<accession>A0A310SDT4</accession>
<dbReference type="GO" id="GO:0006338">
    <property type="term" value="P:chromatin remodeling"/>
    <property type="evidence" value="ECO:0007669"/>
    <property type="project" value="InterPro"/>
</dbReference>
<feature type="compositionally biased region" description="Basic and acidic residues" evidence="5">
    <location>
        <begin position="29"/>
        <end position="44"/>
    </location>
</feature>
<evidence type="ECO:0000256" key="1">
    <source>
        <dbReference type="ARBA" id="ARBA00022723"/>
    </source>
</evidence>
<reference evidence="7 8" key="1">
    <citation type="submission" date="2015-07" db="EMBL/GenBank/DDBJ databases">
        <title>The genome of Eufriesea mexicana.</title>
        <authorList>
            <person name="Pan H."/>
            <person name="Kapheim K."/>
        </authorList>
    </citation>
    <scope>NUCLEOTIDE SEQUENCE [LARGE SCALE GENOMIC DNA]</scope>
    <source>
        <strain evidence="7">0111107269</strain>
        <tissue evidence="7">Whole body</tissue>
    </source>
</reference>
<evidence type="ECO:0000313" key="8">
    <source>
        <dbReference type="Proteomes" id="UP000250275"/>
    </source>
</evidence>
<dbReference type="PROSITE" id="PS51083">
    <property type="entry name" value="ZF_HIT"/>
    <property type="match status" value="1"/>
</dbReference>
<dbReference type="Gene3D" id="3.30.60.190">
    <property type="match status" value="1"/>
</dbReference>
<dbReference type="AlphaFoldDB" id="A0A310SDT4"/>
<dbReference type="OrthoDB" id="74807at2759"/>
<evidence type="ECO:0000259" key="6">
    <source>
        <dbReference type="PROSITE" id="PS51083"/>
    </source>
</evidence>
<evidence type="ECO:0000313" key="7">
    <source>
        <dbReference type="EMBL" id="OAD55772.1"/>
    </source>
</evidence>
<evidence type="ECO:0000256" key="2">
    <source>
        <dbReference type="ARBA" id="ARBA00022771"/>
    </source>
</evidence>
<keyword evidence="8" id="KW-1185">Reference proteome</keyword>
<feature type="domain" description="HIT-type" evidence="6">
    <location>
        <begin position="117"/>
        <end position="149"/>
    </location>
</feature>
<evidence type="ECO:0000256" key="4">
    <source>
        <dbReference type="PROSITE-ProRule" id="PRU00453"/>
    </source>
</evidence>
<organism evidence="7 8">
    <name type="scientific">Eufriesea mexicana</name>
    <dbReference type="NCBI Taxonomy" id="516756"/>
    <lineage>
        <taxon>Eukaryota</taxon>
        <taxon>Metazoa</taxon>
        <taxon>Ecdysozoa</taxon>
        <taxon>Arthropoda</taxon>
        <taxon>Hexapoda</taxon>
        <taxon>Insecta</taxon>
        <taxon>Pterygota</taxon>
        <taxon>Neoptera</taxon>
        <taxon>Endopterygota</taxon>
        <taxon>Hymenoptera</taxon>
        <taxon>Apocrita</taxon>
        <taxon>Aculeata</taxon>
        <taxon>Apoidea</taxon>
        <taxon>Anthophila</taxon>
        <taxon>Apidae</taxon>
        <taxon>Eufriesea</taxon>
    </lineage>
</organism>
<evidence type="ECO:0000256" key="3">
    <source>
        <dbReference type="ARBA" id="ARBA00022833"/>
    </source>
</evidence>
<keyword evidence="1" id="KW-0479">Metal-binding</keyword>
<dbReference type="GO" id="GO:0008270">
    <property type="term" value="F:zinc ion binding"/>
    <property type="evidence" value="ECO:0007669"/>
    <property type="project" value="UniProtKB-UniRule"/>
</dbReference>
<sequence length="154" mass="17865">MAARESGRIKDAYQKRMLDEAARKRRQKKALEALEQDNFHDDPHADLVMSKKVPKFQETLDNRGGRRKKTRSAEYYKQRFRKSFPQLVEEDLNINPNPPNYASAQAQPSRFPERQFCAVCGFPSNYTCIPCGARYCSMKCLGTHLDTRCLKWTA</sequence>
<dbReference type="InterPro" id="IPR039723">
    <property type="entry name" value="Vps71/ZNHIT1"/>
</dbReference>
<dbReference type="CDD" id="cd21437">
    <property type="entry name" value="zf-HIT_ZNHIT1_like"/>
    <property type="match status" value="1"/>
</dbReference>
<keyword evidence="3" id="KW-0862">Zinc</keyword>
<keyword evidence="2 4" id="KW-0863">Zinc-finger</keyword>
<dbReference type="Proteomes" id="UP000250275">
    <property type="component" value="Unassembled WGS sequence"/>
</dbReference>
<evidence type="ECO:0000256" key="5">
    <source>
        <dbReference type="SAM" id="MobiDB-lite"/>
    </source>
</evidence>
<dbReference type="GO" id="GO:0005634">
    <property type="term" value="C:nucleus"/>
    <property type="evidence" value="ECO:0007669"/>
    <property type="project" value="UniProtKB-ARBA"/>
</dbReference>
<name>A0A310SDT4_9HYME</name>
<dbReference type="Pfam" id="PF04438">
    <property type="entry name" value="zf-HIT"/>
    <property type="match status" value="1"/>
</dbReference>
<protein>
    <submittedName>
        <fullName evidence="7">Zinc finger HIT domain-containing protein 1</fullName>
    </submittedName>
</protein>
<dbReference type="InterPro" id="IPR007529">
    <property type="entry name" value="Znf_HIT"/>
</dbReference>
<dbReference type="SUPFAM" id="SSF144232">
    <property type="entry name" value="HIT/MYND zinc finger-like"/>
    <property type="match status" value="1"/>
</dbReference>
<proteinExistence type="predicted"/>
<feature type="region of interest" description="Disordered" evidence="5">
    <location>
        <begin position="1"/>
        <end position="44"/>
    </location>
</feature>
<feature type="compositionally biased region" description="Basic and acidic residues" evidence="5">
    <location>
        <begin position="1"/>
        <end position="22"/>
    </location>
</feature>
<dbReference type="EMBL" id="KQ762520">
    <property type="protein sequence ID" value="OAD55772.1"/>
    <property type="molecule type" value="Genomic_DNA"/>
</dbReference>